<name>A0ABY2H6Q8_9HYPO</name>
<evidence type="ECO:0000256" key="1">
    <source>
        <dbReference type="SAM" id="MobiDB-lite"/>
    </source>
</evidence>
<gene>
    <name evidence="2" type="ORF">CCMA1212_003601</name>
</gene>
<evidence type="ECO:0000313" key="3">
    <source>
        <dbReference type="Proteomes" id="UP001642720"/>
    </source>
</evidence>
<feature type="region of interest" description="Disordered" evidence="1">
    <location>
        <begin position="79"/>
        <end position="102"/>
    </location>
</feature>
<organism evidence="2 3">
    <name type="scientific">Trichoderma ghanense</name>
    <dbReference type="NCBI Taxonomy" id="65468"/>
    <lineage>
        <taxon>Eukaryota</taxon>
        <taxon>Fungi</taxon>
        <taxon>Dikarya</taxon>
        <taxon>Ascomycota</taxon>
        <taxon>Pezizomycotina</taxon>
        <taxon>Sordariomycetes</taxon>
        <taxon>Hypocreomycetidae</taxon>
        <taxon>Hypocreales</taxon>
        <taxon>Hypocreaceae</taxon>
        <taxon>Trichoderma</taxon>
    </lineage>
</organism>
<dbReference type="GeneID" id="300575392"/>
<sequence>MMHNREDWFFLNQARESSAARSISRSRFEIVCCCVVAFALRLTVLGRALCECGASGPGDAGGFACTKYDSLSAATGKSAGRKDEAAPAGAGAGADGAENPRSGADWVWQRNMESIVDTWSFRVETLDSPATYLPPSNLTCTALLALHRHHTGAYTASGGVSSPMSEPRSLERWRLSRRLEPGFWQPWQLALSLSSPASHAMPLGAPRSAGPEIHANHQRLSSRALPTIHAAATALGKAPALVSSPAVAVPGL</sequence>
<reference evidence="2 3" key="1">
    <citation type="submission" date="2018-01" db="EMBL/GenBank/DDBJ databases">
        <title>Genome characterization of the sugarcane-associated fungus Trichoderma ghanense CCMA-1212 and their application in lignocelulose bioconversion.</title>
        <authorList>
            <person name="Steindorff A.S."/>
            <person name="Mendes T.D."/>
            <person name="Vilela E.S.D."/>
            <person name="Rodrigues D.S."/>
            <person name="Formighieri E.F."/>
            <person name="Melo I.S."/>
            <person name="Favaro L.C.L."/>
        </authorList>
    </citation>
    <scope>NUCLEOTIDE SEQUENCE [LARGE SCALE GENOMIC DNA]</scope>
    <source>
        <strain evidence="2 3">CCMA-1212</strain>
    </source>
</reference>
<protein>
    <submittedName>
        <fullName evidence="2">Uncharacterized protein</fullName>
    </submittedName>
</protein>
<proteinExistence type="predicted"/>
<keyword evidence="3" id="KW-1185">Reference proteome</keyword>
<evidence type="ECO:0000313" key="2">
    <source>
        <dbReference type="EMBL" id="TFB03826.1"/>
    </source>
</evidence>
<accession>A0ABY2H6Q8</accession>
<dbReference type="EMBL" id="PPTA01000004">
    <property type="protein sequence ID" value="TFB03826.1"/>
    <property type="molecule type" value="Genomic_DNA"/>
</dbReference>
<dbReference type="RefSeq" id="XP_073560027.1">
    <property type="nucleotide sequence ID" value="XM_073700942.1"/>
</dbReference>
<comment type="caution">
    <text evidence="2">The sequence shown here is derived from an EMBL/GenBank/DDBJ whole genome shotgun (WGS) entry which is preliminary data.</text>
</comment>
<dbReference type="Proteomes" id="UP001642720">
    <property type="component" value="Unassembled WGS sequence"/>
</dbReference>